<feature type="binding site" evidence="8">
    <location>
        <position position="270"/>
    </location>
    <ligand>
        <name>Zn(2+)</name>
        <dbReference type="ChEBI" id="CHEBI:29105"/>
        <label>2</label>
        <note>catalytic</note>
    </ligand>
</feature>
<gene>
    <name evidence="8" type="primary">rnz</name>
    <name evidence="9" type="ORF">VB248_22090</name>
</gene>
<dbReference type="PANTHER" id="PTHR46018:SF2">
    <property type="entry name" value="ZINC PHOSPHODIESTERASE ELAC PROTEIN 1"/>
    <property type="match status" value="1"/>
</dbReference>
<keyword evidence="3 8" id="KW-0540">Nuclease</keyword>
<evidence type="ECO:0000256" key="2">
    <source>
        <dbReference type="ARBA" id="ARBA00022694"/>
    </source>
</evidence>
<keyword evidence="5 8" id="KW-0255">Endonuclease</keyword>
<dbReference type="GO" id="GO:0042781">
    <property type="term" value="F:3'-tRNA processing endoribonuclease activity"/>
    <property type="evidence" value="ECO:0007669"/>
    <property type="project" value="UniProtKB-EC"/>
</dbReference>
<comment type="subunit">
    <text evidence="1 8">Homodimer.</text>
</comment>
<dbReference type="NCBIfam" id="NF000801">
    <property type="entry name" value="PRK00055.1-3"/>
    <property type="match status" value="1"/>
</dbReference>
<dbReference type="InterPro" id="IPR013471">
    <property type="entry name" value="RNase_Z/BN"/>
</dbReference>
<sequence>MSFQLTILGTGSASPVLTRNPTAHHLQIEQEGYLIDCGENTQHQLLLFKIRTTKLKYIFISHLHGDHFFGLIGLLSTLNMHRRIDDLCIFGPKGLSEIITLQLKYSDTRLNFNIKFIETDTEKSYLLFENEYVSVTTIPLVHRVPCCGFLFREKKRKRKIVKETKPNDLDFEEIKALKDGRDILNPDGSIKYKNEDYTLPSTKSCSYAFCSDTQYYEPIIDIVKNVDVLYHEATFLHELMPRATQTFHATTKQAATIAKKAKVGKLIIGHYSSRYKTLDAHLAEAREVFQNTYLAVEGEVHKIRDSKAKD</sequence>
<evidence type="ECO:0000256" key="8">
    <source>
        <dbReference type="HAMAP-Rule" id="MF_01818"/>
    </source>
</evidence>
<comment type="similarity">
    <text evidence="8">Belongs to the RNase Z family.</text>
</comment>
<dbReference type="RefSeq" id="WP_323299017.1">
    <property type="nucleotide sequence ID" value="NZ_JAYFUM010000034.1"/>
</dbReference>
<evidence type="ECO:0000256" key="1">
    <source>
        <dbReference type="ARBA" id="ARBA00011738"/>
    </source>
</evidence>
<comment type="cofactor">
    <cofactor evidence="8">
        <name>Zn(2+)</name>
        <dbReference type="ChEBI" id="CHEBI:29105"/>
    </cofactor>
    <text evidence="8">Binds 2 Zn(2+) ions.</text>
</comment>
<dbReference type="NCBIfam" id="TIGR02651">
    <property type="entry name" value="RNase_Z"/>
    <property type="match status" value="1"/>
</dbReference>
<dbReference type="Pfam" id="PF23023">
    <property type="entry name" value="Anti-Pycsar_Apyc1"/>
    <property type="match status" value="1"/>
</dbReference>
<organism evidence="9 10">
    <name type="scientific">Arcicella rigui</name>
    <dbReference type="NCBI Taxonomy" id="797020"/>
    <lineage>
        <taxon>Bacteria</taxon>
        <taxon>Pseudomonadati</taxon>
        <taxon>Bacteroidota</taxon>
        <taxon>Cytophagia</taxon>
        <taxon>Cytophagales</taxon>
        <taxon>Flectobacillaceae</taxon>
        <taxon>Arcicella</taxon>
    </lineage>
</organism>
<name>A0ABU5QGI0_9BACT</name>
<feature type="binding site" evidence="8">
    <location>
        <position position="66"/>
    </location>
    <ligand>
        <name>Zn(2+)</name>
        <dbReference type="ChEBI" id="CHEBI:29105"/>
        <label>2</label>
        <note>catalytic</note>
    </ligand>
</feature>
<keyword evidence="4 8" id="KW-0479">Metal-binding</keyword>
<feature type="binding site" evidence="8">
    <location>
        <position position="62"/>
    </location>
    <ligand>
        <name>Zn(2+)</name>
        <dbReference type="ChEBI" id="CHEBI:29105"/>
        <label>1</label>
        <note>catalytic</note>
    </ligand>
</feature>
<evidence type="ECO:0000313" key="9">
    <source>
        <dbReference type="EMBL" id="MEA5141863.1"/>
    </source>
</evidence>
<dbReference type="HAMAP" id="MF_01818">
    <property type="entry name" value="RNase_Z_BN"/>
    <property type="match status" value="1"/>
</dbReference>
<keyword evidence="6 8" id="KW-0378">Hydrolase</keyword>
<dbReference type="PANTHER" id="PTHR46018">
    <property type="entry name" value="ZINC PHOSPHODIESTERASE ELAC PROTEIN 1"/>
    <property type="match status" value="1"/>
</dbReference>
<dbReference type="SUPFAM" id="SSF56281">
    <property type="entry name" value="Metallo-hydrolase/oxidoreductase"/>
    <property type="match status" value="1"/>
</dbReference>
<evidence type="ECO:0000256" key="3">
    <source>
        <dbReference type="ARBA" id="ARBA00022722"/>
    </source>
</evidence>
<evidence type="ECO:0000313" key="10">
    <source>
        <dbReference type="Proteomes" id="UP001302949"/>
    </source>
</evidence>
<keyword evidence="7 8" id="KW-0862">Zinc</keyword>
<dbReference type="Gene3D" id="3.60.15.10">
    <property type="entry name" value="Ribonuclease Z/Hydroxyacylglutathione hydrolase-like"/>
    <property type="match status" value="1"/>
</dbReference>
<comment type="catalytic activity">
    <reaction evidence="8">
        <text>Endonucleolytic cleavage of RNA, removing extra 3' nucleotides from tRNA precursor, generating 3' termini of tRNAs. A 3'-hydroxy group is left at the tRNA terminus and a 5'-phosphoryl group is left at the trailer molecule.</text>
        <dbReference type="EC" id="3.1.26.11"/>
    </reaction>
</comment>
<proteinExistence type="inferred from homology"/>
<keyword evidence="2 8" id="KW-0819">tRNA processing</keyword>
<feature type="binding site" evidence="8">
    <location>
        <position position="64"/>
    </location>
    <ligand>
        <name>Zn(2+)</name>
        <dbReference type="ChEBI" id="CHEBI:29105"/>
        <label>1</label>
        <note>catalytic</note>
    </ligand>
</feature>
<feature type="binding site" evidence="8">
    <location>
        <position position="212"/>
    </location>
    <ligand>
        <name>Zn(2+)</name>
        <dbReference type="ChEBI" id="CHEBI:29105"/>
        <label>1</label>
        <note>catalytic</note>
    </ligand>
</feature>
<feature type="active site" description="Proton acceptor" evidence="8">
    <location>
        <position position="66"/>
    </location>
</feature>
<comment type="function">
    <text evidence="8">Zinc phosphodiesterase, which displays some tRNA 3'-processing endonuclease activity. Probably involved in tRNA maturation, by removing a 3'-trailer from precursor tRNA.</text>
</comment>
<comment type="caution">
    <text evidence="9">The sequence shown here is derived from an EMBL/GenBank/DDBJ whole genome shotgun (WGS) entry which is preliminary data.</text>
</comment>
<dbReference type="Proteomes" id="UP001302949">
    <property type="component" value="Unassembled WGS sequence"/>
</dbReference>
<feature type="binding site" evidence="8">
    <location>
        <position position="212"/>
    </location>
    <ligand>
        <name>Zn(2+)</name>
        <dbReference type="ChEBI" id="CHEBI:29105"/>
        <label>2</label>
        <note>catalytic</note>
    </ligand>
</feature>
<reference evidence="9 10" key="1">
    <citation type="submission" date="2023-12" db="EMBL/GenBank/DDBJ databases">
        <title>Novel species of the genus Arcicella isolated from rivers.</title>
        <authorList>
            <person name="Lu H."/>
        </authorList>
    </citation>
    <scope>NUCLEOTIDE SEQUENCE [LARGE SCALE GENOMIC DNA]</scope>
    <source>
        <strain evidence="9 10">KCTC 23307</strain>
    </source>
</reference>
<dbReference type="EC" id="3.1.26.11" evidence="8"/>
<feature type="binding site" evidence="8">
    <location>
        <position position="142"/>
    </location>
    <ligand>
        <name>Zn(2+)</name>
        <dbReference type="ChEBI" id="CHEBI:29105"/>
        <label>1</label>
        <note>catalytic</note>
    </ligand>
</feature>
<keyword evidence="10" id="KW-1185">Reference proteome</keyword>
<evidence type="ECO:0000256" key="5">
    <source>
        <dbReference type="ARBA" id="ARBA00022759"/>
    </source>
</evidence>
<evidence type="ECO:0000256" key="4">
    <source>
        <dbReference type="ARBA" id="ARBA00022723"/>
    </source>
</evidence>
<dbReference type="EMBL" id="JAYFUM010000034">
    <property type="protein sequence ID" value="MEA5141863.1"/>
    <property type="molecule type" value="Genomic_DNA"/>
</dbReference>
<feature type="binding site" evidence="8">
    <location>
        <position position="67"/>
    </location>
    <ligand>
        <name>Zn(2+)</name>
        <dbReference type="ChEBI" id="CHEBI:29105"/>
        <label>2</label>
        <note>catalytic</note>
    </ligand>
</feature>
<dbReference type="InterPro" id="IPR036866">
    <property type="entry name" value="RibonucZ/Hydroxyglut_hydro"/>
</dbReference>
<evidence type="ECO:0000256" key="6">
    <source>
        <dbReference type="ARBA" id="ARBA00022801"/>
    </source>
</evidence>
<protein>
    <recommendedName>
        <fullName evidence="8">Ribonuclease Z</fullName>
        <shortName evidence="8">RNase Z</shortName>
        <ecNumber evidence="8">3.1.26.11</ecNumber>
    </recommendedName>
    <alternativeName>
        <fullName evidence="8">tRNA 3 endonuclease</fullName>
    </alternativeName>
    <alternativeName>
        <fullName evidence="8">tRNase Z</fullName>
    </alternativeName>
</protein>
<accession>A0ABU5QGI0</accession>
<evidence type="ECO:0000256" key="7">
    <source>
        <dbReference type="ARBA" id="ARBA00022833"/>
    </source>
</evidence>
<dbReference type="CDD" id="cd07717">
    <property type="entry name" value="RNaseZ_ZiPD-like_MBL-fold"/>
    <property type="match status" value="1"/>
</dbReference>